<dbReference type="InterPro" id="IPR051118">
    <property type="entry name" value="LST-2"/>
</dbReference>
<feature type="compositionally biased region" description="Basic and acidic residues" evidence="16">
    <location>
        <begin position="681"/>
        <end position="707"/>
    </location>
</feature>
<dbReference type="InterPro" id="IPR000306">
    <property type="entry name" value="Znf_FYVE"/>
</dbReference>
<dbReference type="Pfam" id="PF01363">
    <property type="entry name" value="FYVE"/>
    <property type="match status" value="1"/>
</dbReference>
<reference evidence="18 19" key="1">
    <citation type="submission" date="2019-09" db="EMBL/GenBank/DDBJ databases">
        <title>Bird 10,000 Genomes (B10K) Project - Family phase.</title>
        <authorList>
            <person name="Zhang G."/>
        </authorList>
    </citation>
    <scope>NUCLEOTIDE SEQUENCE [LARGE SCALE GENOMIC DNA]</scope>
    <source>
        <strain evidence="18">B10K-DU-002-15</strain>
        <tissue evidence="18">Muscle</tissue>
    </source>
</reference>
<dbReference type="InterPro" id="IPR017455">
    <property type="entry name" value="Znf_FYVE-rel"/>
</dbReference>
<feature type="compositionally biased region" description="Polar residues" evidence="16">
    <location>
        <begin position="662"/>
        <end position="675"/>
    </location>
</feature>
<evidence type="ECO:0000256" key="7">
    <source>
        <dbReference type="ARBA" id="ARBA00022723"/>
    </source>
</evidence>
<organism evidence="18 19">
    <name type="scientific">Toxostoma redivivum</name>
    <name type="common">California thrasher</name>
    <dbReference type="NCBI Taxonomy" id="99882"/>
    <lineage>
        <taxon>Eukaryota</taxon>
        <taxon>Metazoa</taxon>
        <taxon>Chordata</taxon>
        <taxon>Craniata</taxon>
        <taxon>Vertebrata</taxon>
        <taxon>Euteleostomi</taxon>
        <taxon>Archelosauria</taxon>
        <taxon>Archosauria</taxon>
        <taxon>Dinosauria</taxon>
        <taxon>Saurischia</taxon>
        <taxon>Theropoda</taxon>
        <taxon>Coelurosauria</taxon>
        <taxon>Aves</taxon>
        <taxon>Neognathae</taxon>
        <taxon>Neoaves</taxon>
        <taxon>Telluraves</taxon>
        <taxon>Australaves</taxon>
        <taxon>Passeriformes</taxon>
        <taxon>Mimidae</taxon>
        <taxon>Toxostoma</taxon>
    </lineage>
</organism>
<sequence length="950" mass="105713">QRTDPQLLAQFYYADEELNQVAAELDSLDGRKDPQRCTLLVNQFRSCQDNVLNIINQIMDECIPHERANRDFCVKFPEEIRHDNLAGQLWFGAECLAAGSIIMNREIESMAMRPLAKDLTRSLEEVRNIIRDQALRDLNLYTEKMKDSLKHFDVLFAEFELSYVSAMVPVKSPKEYYVQQEVIVLFCETVERALRLGYLTQDMIDDYEPALMFTIPRLAIVCGLVVYSEGPLNLDHKPEDMSELFRPFHTLLRKIRQDLLQTLTEDELHTLERNLCISQDVDFPVRADPEVPSVIAPGITATLPPKELSAKADNTEAELACSMQYDEQELEQLNRMVHRVGDEMSSLLSPPSICQSPAHRPSLRNSSSTEASPTRHHLDNLTDEEDRVFFMDDLDGAGEALAGLDSVSDTFAWVNNPCHDSKQNLQYRDALLYENGHQTEETLLLKDAESDLSNNNNVEDGKQMSGISVPNSCSCLEGPDSQLYLNGWDAYADDAETAEVIAHRTGGMKISATVIFNPKSPSSSESPVTTPEAAISCVPGSANPLANEEEDESHKLSIAATNCLINSCVCCGSCEDSREDGVEGLKTKHSAGGIVNASYTLVKSKEMDHVDNLDSSVPEQETLKPETSALLAERDFGSEEQKLPISSKCLAHSSGSHVGAESDSQGEAESISNQQKKWDKRKQLCDKKMDYNEDTSSERTAKEDVKSRSSSSSQDGLRDSPLSSISSSDYESVSVTTCSLSSIYALSSLMTSSCSSDDIDQEEIQLALQAAKIATREKIRSRFHGSNDLIHRLFVCISGVADQLQTNYASDLRSILKTLFEVMATKPETEDKEKQKKVNHGLRNAALEDCALCQESISSSELAAKARDGDFEDPPDWVPDEVCSYCTACKAPFTVIRRKHHCRSCGKIFCSRCSSHSAPLPRYGQMKPVRVCTHCYMFHVTPFYSDRAGI</sequence>
<dbReference type="Gene3D" id="3.30.40.10">
    <property type="entry name" value="Zinc/RING finger domain, C3HC4 (zinc finger)"/>
    <property type="match status" value="1"/>
</dbReference>
<dbReference type="SUPFAM" id="SSF57903">
    <property type="entry name" value="FYVE/PHD zinc finger"/>
    <property type="match status" value="1"/>
</dbReference>
<evidence type="ECO:0000256" key="9">
    <source>
        <dbReference type="ARBA" id="ARBA00022771"/>
    </source>
</evidence>
<dbReference type="GO" id="GO:0005829">
    <property type="term" value="C:cytosol"/>
    <property type="evidence" value="ECO:0007669"/>
    <property type="project" value="UniProtKB-SubCell"/>
</dbReference>
<keyword evidence="10" id="KW-0862">Zinc</keyword>
<evidence type="ECO:0000259" key="17">
    <source>
        <dbReference type="PROSITE" id="PS50178"/>
    </source>
</evidence>
<comment type="similarity">
    <text evidence="3">Belongs to the lst-2 family.</text>
</comment>
<protein>
    <recommendedName>
        <fullName evidence="4">Lateral signaling target protein 2 homolog</fullName>
    </recommendedName>
    <alternativeName>
        <fullName evidence="14">Zinc finger FYVE domain-containing protein 28</fullName>
    </alternativeName>
</protein>
<evidence type="ECO:0000256" key="15">
    <source>
        <dbReference type="PROSITE-ProRule" id="PRU00091"/>
    </source>
</evidence>
<dbReference type="SMART" id="SM00064">
    <property type="entry name" value="FYVE"/>
    <property type="match status" value="1"/>
</dbReference>
<evidence type="ECO:0000256" key="8">
    <source>
        <dbReference type="ARBA" id="ARBA00022753"/>
    </source>
</evidence>
<keyword evidence="12" id="KW-0472">Membrane</keyword>
<gene>
    <name evidence="18" type="primary">Zfyve28_2</name>
    <name evidence="18" type="ORF">TOXRED_R08211</name>
</gene>
<keyword evidence="6" id="KW-1017">Isopeptide bond</keyword>
<dbReference type="CDD" id="cd15731">
    <property type="entry name" value="FYVE_LST2"/>
    <property type="match status" value="1"/>
</dbReference>
<feature type="non-terminal residue" evidence="18">
    <location>
        <position position="950"/>
    </location>
</feature>
<evidence type="ECO:0000256" key="14">
    <source>
        <dbReference type="ARBA" id="ARBA00083237"/>
    </source>
</evidence>
<dbReference type="PROSITE" id="PS50178">
    <property type="entry name" value="ZF_FYVE"/>
    <property type="match status" value="1"/>
</dbReference>
<dbReference type="InterPro" id="IPR013083">
    <property type="entry name" value="Znf_RING/FYVE/PHD"/>
</dbReference>
<evidence type="ECO:0000256" key="3">
    <source>
        <dbReference type="ARBA" id="ARBA00008755"/>
    </source>
</evidence>
<comment type="function">
    <text evidence="13">Negative regulator of epidermal growth factor receptor (EGFR) signaling. Acts by promoting EGFR degradation in endosomes when not monoubiquitinated.</text>
</comment>
<evidence type="ECO:0000256" key="6">
    <source>
        <dbReference type="ARBA" id="ARBA00022499"/>
    </source>
</evidence>
<evidence type="ECO:0000313" key="18">
    <source>
        <dbReference type="EMBL" id="NWS90738.1"/>
    </source>
</evidence>
<feature type="non-terminal residue" evidence="18">
    <location>
        <position position="1"/>
    </location>
</feature>
<evidence type="ECO:0000256" key="11">
    <source>
        <dbReference type="ARBA" id="ARBA00022843"/>
    </source>
</evidence>
<dbReference type="Proteomes" id="UP000523146">
    <property type="component" value="Unassembled WGS sequence"/>
</dbReference>
<dbReference type="PANTHER" id="PTHR46465">
    <property type="entry name" value="LATERAL SIGNALING TARGET PROTEIN 2 HOMOLOG"/>
    <property type="match status" value="1"/>
</dbReference>
<feature type="region of interest" description="Disordered" evidence="16">
    <location>
        <begin position="347"/>
        <end position="380"/>
    </location>
</feature>
<evidence type="ECO:0000256" key="5">
    <source>
        <dbReference type="ARBA" id="ARBA00022490"/>
    </source>
</evidence>
<dbReference type="GO" id="GO:0008270">
    <property type="term" value="F:zinc ion binding"/>
    <property type="evidence" value="ECO:0007669"/>
    <property type="project" value="UniProtKB-KW"/>
</dbReference>
<keyword evidence="11" id="KW-0832">Ubl conjugation</keyword>
<keyword evidence="19" id="KW-1185">Reference proteome</keyword>
<dbReference type="AlphaFoldDB" id="A0A7K5JA13"/>
<comment type="caution">
    <text evidence="18">The sequence shown here is derived from an EMBL/GenBank/DDBJ whole genome shotgun (WGS) entry which is preliminary data.</text>
</comment>
<keyword evidence="9 15" id="KW-0863">Zinc-finger</keyword>
<keyword evidence="7" id="KW-0479">Metal-binding</keyword>
<dbReference type="InterPro" id="IPR011011">
    <property type="entry name" value="Znf_FYVE_PHD"/>
</dbReference>
<evidence type="ECO:0000256" key="2">
    <source>
        <dbReference type="ARBA" id="ARBA00004514"/>
    </source>
</evidence>
<evidence type="ECO:0000256" key="12">
    <source>
        <dbReference type="ARBA" id="ARBA00023136"/>
    </source>
</evidence>
<evidence type="ECO:0000256" key="1">
    <source>
        <dbReference type="ARBA" id="ARBA00004146"/>
    </source>
</evidence>
<keyword evidence="8" id="KW-0967">Endosome</keyword>
<name>A0A7K5JA13_TOXRE</name>
<keyword evidence="5" id="KW-0963">Cytoplasm</keyword>
<dbReference type="InterPro" id="IPR043269">
    <property type="entry name" value="FYVE_LST2"/>
</dbReference>
<evidence type="ECO:0000313" key="19">
    <source>
        <dbReference type="Proteomes" id="UP000523146"/>
    </source>
</evidence>
<feature type="compositionally biased region" description="Polar residues" evidence="16">
    <location>
        <begin position="363"/>
        <end position="372"/>
    </location>
</feature>
<dbReference type="EMBL" id="VXBI01012068">
    <property type="protein sequence ID" value="NWS90738.1"/>
    <property type="molecule type" value="Genomic_DNA"/>
</dbReference>
<comment type="subcellular location">
    <subcellularLocation>
        <location evidence="2">Cytoplasm</location>
        <location evidence="2">Cytosol</location>
    </subcellularLocation>
    <subcellularLocation>
        <location evidence="1">Early endosome membrane</location>
    </subcellularLocation>
</comment>
<evidence type="ECO:0000256" key="4">
    <source>
        <dbReference type="ARBA" id="ARBA00019870"/>
    </source>
</evidence>
<evidence type="ECO:0000256" key="16">
    <source>
        <dbReference type="SAM" id="MobiDB-lite"/>
    </source>
</evidence>
<proteinExistence type="inferred from homology"/>
<feature type="region of interest" description="Disordered" evidence="16">
    <location>
        <begin position="650"/>
        <end position="727"/>
    </location>
</feature>
<dbReference type="PANTHER" id="PTHR46465:SF3">
    <property type="entry name" value="LATERAL SIGNALING TARGET PROTEIN 2 HOMOLOG"/>
    <property type="match status" value="1"/>
</dbReference>
<evidence type="ECO:0000256" key="10">
    <source>
        <dbReference type="ARBA" id="ARBA00022833"/>
    </source>
</evidence>
<dbReference type="FunFam" id="3.30.40.10:FF:000092">
    <property type="entry name" value="Lateral signaling target protein 2 homolog"/>
    <property type="match status" value="1"/>
</dbReference>
<evidence type="ECO:0000256" key="13">
    <source>
        <dbReference type="ARBA" id="ARBA00059106"/>
    </source>
</evidence>
<accession>A0A7K5JA13</accession>
<dbReference type="GO" id="GO:0031901">
    <property type="term" value="C:early endosome membrane"/>
    <property type="evidence" value="ECO:0007669"/>
    <property type="project" value="UniProtKB-SubCell"/>
</dbReference>
<feature type="domain" description="FYVE-type" evidence="17">
    <location>
        <begin position="880"/>
        <end position="936"/>
    </location>
</feature>